<dbReference type="EMBL" id="UYJE01008257">
    <property type="protein sequence ID" value="VDI62475.1"/>
    <property type="molecule type" value="Genomic_DNA"/>
</dbReference>
<dbReference type="InterPro" id="IPR019402">
    <property type="entry name" value="CWH43_N"/>
</dbReference>
<feature type="transmembrane region" description="Helical" evidence="6">
    <location>
        <begin position="159"/>
        <end position="182"/>
    </location>
</feature>
<dbReference type="InterPro" id="IPR050911">
    <property type="entry name" value="DRAM/TMEM150_Autophagy_Mod"/>
</dbReference>
<proteinExistence type="inferred from homology"/>
<accession>A0A8B6GDJ3</accession>
<keyword evidence="4 6" id="KW-1133">Transmembrane helix</keyword>
<evidence type="ECO:0000313" key="8">
    <source>
        <dbReference type="EMBL" id="VDI62475.1"/>
    </source>
</evidence>
<evidence type="ECO:0000256" key="4">
    <source>
        <dbReference type="ARBA" id="ARBA00022989"/>
    </source>
</evidence>
<organism evidence="8 9">
    <name type="scientific">Mytilus galloprovincialis</name>
    <name type="common">Mediterranean mussel</name>
    <dbReference type="NCBI Taxonomy" id="29158"/>
    <lineage>
        <taxon>Eukaryota</taxon>
        <taxon>Metazoa</taxon>
        <taxon>Spiralia</taxon>
        <taxon>Lophotrochozoa</taxon>
        <taxon>Mollusca</taxon>
        <taxon>Bivalvia</taxon>
        <taxon>Autobranchia</taxon>
        <taxon>Pteriomorphia</taxon>
        <taxon>Mytilida</taxon>
        <taxon>Mytiloidea</taxon>
        <taxon>Mytilidae</taxon>
        <taxon>Mytilinae</taxon>
        <taxon>Mytilus</taxon>
    </lineage>
</organism>
<evidence type="ECO:0000256" key="2">
    <source>
        <dbReference type="ARBA" id="ARBA00006565"/>
    </source>
</evidence>
<comment type="subcellular location">
    <subcellularLocation>
        <location evidence="1">Endomembrane system</location>
        <topology evidence="1">Multi-pass membrane protein</topology>
    </subcellularLocation>
</comment>
<dbReference type="OrthoDB" id="6074764at2759"/>
<feature type="domain" description="CWH43-like N-terminal" evidence="7">
    <location>
        <begin position="8"/>
        <end position="219"/>
    </location>
</feature>
<dbReference type="GO" id="GO:0012505">
    <property type="term" value="C:endomembrane system"/>
    <property type="evidence" value="ECO:0007669"/>
    <property type="project" value="UniProtKB-SubCell"/>
</dbReference>
<evidence type="ECO:0000259" key="7">
    <source>
        <dbReference type="Pfam" id="PF10277"/>
    </source>
</evidence>
<dbReference type="PANTHER" id="PTHR21324">
    <property type="entry name" value="FASTING-INDUCIBLE INTEGRAL MEMBRANE PROTEIN TM6P1-RELATED"/>
    <property type="match status" value="1"/>
</dbReference>
<dbReference type="Proteomes" id="UP000596742">
    <property type="component" value="Unassembled WGS sequence"/>
</dbReference>
<evidence type="ECO:0000256" key="5">
    <source>
        <dbReference type="ARBA" id="ARBA00023136"/>
    </source>
</evidence>
<feature type="transmembrane region" description="Helical" evidence="6">
    <location>
        <begin position="50"/>
        <end position="70"/>
    </location>
</feature>
<dbReference type="Pfam" id="PF10277">
    <property type="entry name" value="Frag1"/>
    <property type="match status" value="1"/>
</dbReference>
<keyword evidence="9" id="KW-1185">Reference proteome</keyword>
<feature type="transmembrane region" description="Helical" evidence="6">
    <location>
        <begin position="125"/>
        <end position="147"/>
    </location>
</feature>
<evidence type="ECO:0000256" key="6">
    <source>
        <dbReference type="SAM" id="Phobius"/>
    </source>
</evidence>
<reference evidence="8" key="1">
    <citation type="submission" date="2018-11" db="EMBL/GenBank/DDBJ databases">
        <authorList>
            <person name="Alioto T."/>
            <person name="Alioto T."/>
        </authorList>
    </citation>
    <scope>NUCLEOTIDE SEQUENCE</scope>
</reference>
<feature type="transmembrane region" description="Helical" evidence="6">
    <location>
        <begin position="194"/>
        <end position="214"/>
    </location>
</feature>
<feature type="transmembrane region" description="Helical" evidence="6">
    <location>
        <begin position="90"/>
        <end position="113"/>
    </location>
</feature>
<comment type="similarity">
    <text evidence="2">Belongs to the DRAM/TMEM150 family.</text>
</comment>
<name>A0A8B6GDJ3_MYTGA</name>
<dbReference type="PANTHER" id="PTHR21324:SF2">
    <property type="entry name" value="EG:22E5.9 PROTEIN"/>
    <property type="match status" value="1"/>
</dbReference>
<dbReference type="AlphaFoldDB" id="A0A8B6GDJ3"/>
<protein>
    <recommendedName>
        <fullName evidence="7">CWH43-like N-terminal domain-containing protein</fullName>
    </recommendedName>
</protein>
<keyword evidence="5 6" id="KW-0472">Membrane</keyword>
<evidence type="ECO:0000256" key="1">
    <source>
        <dbReference type="ARBA" id="ARBA00004127"/>
    </source>
</evidence>
<evidence type="ECO:0000256" key="3">
    <source>
        <dbReference type="ARBA" id="ARBA00022692"/>
    </source>
</evidence>
<keyword evidence="3 6" id="KW-0812">Transmembrane</keyword>
<feature type="transmembrane region" description="Helical" evidence="6">
    <location>
        <begin position="7"/>
        <end position="27"/>
    </location>
</feature>
<comment type="caution">
    <text evidence="8">The sequence shown here is derived from an EMBL/GenBank/DDBJ whole genome shotgun (WGS) entry which is preliminary data.</text>
</comment>
<sequence length="249" mass="28301">MIYYIKPWIYPIILAIEMIFACIIPYLKSTHDGDVKKDFPYISDTGNKGISASAFSLLFNIYGFLAFINITIRFEQIKVNYSYQKSRPRYIVNIITTVVGLISLSGMALVSTFQVGTHEGVHNTGAVLAFGVGVSYLAMQSLFSFFLKDIPGSNIIINIIRIVMSVLQFAFLLGTFIVTIQYKQSNSDLSIKRKAAILEWILAFLVSFYFLTFIPEFRHYDWRIQLDETNIKSNKVDINSDSIYNVGSK</sequence>
<gene>
    <name evidence="8" type="ORF">MGAL_10B079279</name>
</gene>
<evidence type="ECO:0000313" key="9">
    <source>
        <dbReference type="Proteomes" id="UP000596742"/>
    </source>
</evidence>